<keyword evidence="1" id="KW-0479">Metal-binding</keyword>
<dbReference type="Proteomes" id="UP000188947">
    <property type="component" value="Unassembled WGS sequence"/>
</dbReference>
<dbReference type="GO" id="GO:0045892">
    <property type="term" value="P:negative regulation of DNA-templated transcription"/>
    <property type="evidence" value="ECO:0007669"/>
    <property type="project" value="TreeGrafter"/>
</dbReference>
<evidence type="ECO:0000313" key="2">
    <source>
        <dbReference type="EMBL" id="OOH94148.1"/>
    </source>
</evidence>
<dbReference type="Pfam" id="PF01475">
    <property type="entry name" value="FUR"/>
    <property type="match status" value="1"/>
</dbReference>
<evidence type="ECO:0000256" key="1">
    <source>
        <dbReference type="PIRSR" id="PIRSR602481-1"/>
    </source>
</evidence>
<dbReference type="STRING" id="238.BBD35_11660"/>
<dbReference type="InterPro" id="IPR002481">
    <property type="entry name" value="FUR"/>
</dbReference>
<keyword evidence="3" id="KW-1185">Reference proteome</keyword>
<feature type="binding site" evidence="1">
    <location>
        <position position="116"/>
    </location>
    <ligand>
        <name>Zn(2+)</name>
        <dbReference type="ChEBI" id="CHEBI:29105"/>
    </ligand>
</feature>
<dbReference type="SUPFAM" id="SSF46785">
    <property type="entry name" value="Winged helix' DNA-binding domain"/>
    <property type="match status" value="1"/>
</dbReference>
<comment type="caution">
    <text evidence="2">The sequence shown here is derived from an EMBL/GenBank/DDBJ whole genome shotgun (WGS) entry which is preliminary data.</text>
</comment>
<organism evidence="2 3">
    <name type="scientific">Elizabethkingia meningoseptica</name>
    <name type="common">Chryseobacterium meningosepticum</name>
    <dbReference type="NCBI Taxonomy" id="238"/>
    <lineage>
        <taxon>Bacteria</taxon>
        <taxon>Pseudomonadati</taxon>
        <taxon>Bacteroidota</taxon>
        <taxon>Flavobacteriia</taxon>
        <taxon>Flavobacteriales</taxon>
        <taxon>Weeksellaceae</taxon>
        <taxon>Elizabethkingia</taxon>
    </lineage>
</organism>
<dbReference type="GO" id="GO:0008270">
    <property type="term" value="F:zinc ion binding"/>
    <property type="evidence" value="ECO:0007669"/>
    <property type="project" value="TreeGrafter"/>
</dbReference>
<dbReference type="AlphaFoldDB" id="A0A1V3TXM0"/>
<keyword evidence="1" id="KW-0862">Zinc</keyword>
<dbReference type="PANTHER" id="PTHR33202">
    <property type="entry name" value="ZINC UPTAKE REGULATION PROTEIN"/>
    <property type="match status" value="1"/>
</dbReference>
<dbReference type="InterPro" id="IPR036390">
    <property type="entry name" value="WH_DNA-bd_sf"/>
</dbReference>
<dbReference type="eggNOG" id="COG0735">
    <property type="taxonomic scope" value="Bacteria"/>
</dbReference>
<dbReference type="OrthoDB" id="594893at2"/>
<dbReference type="RefSeq" id="WP_016199329.1">
    <property type="nucleotide sequence ID" value="NZ_CP014338.1"/>
</dbReference>
<dbReference type="GO" id="GO:0000976">
    <property type="term" value="F:transcription cis-regulatory region binding"/>
    <property type="evidence" value="ECO:0007669"/>
    <property type="project" value="TreeGrafter"/>
</dbReference>
<dbReference type="Gene3D" id="1.10.10.10">
    <property type="entry name" value="Winged helix-like DNA-binding domain superfamily/Winged helix DNA-binding domain"/>
    <property type="match status" value="1"/>
</dbReference>
<feature type="binding site" evidence="1">
    <location>
        <position position="119"/>
    </location>
    <ligand>
        <name>Zn(2+)</name>
        <dbReference type="ChEBI" id="CHEBI:29105"/>
    </ligand>
</feature>
<sequence length="124" mass="14074">MGKRNTKAKQLILDVLQSEHTALCHETFQVRLQGSVDRATIYRVLNSFCDDGIVHRIISDEGKLYFALCEVCSDHNHFHFRCVKCKKVSCMRDELSVNLPDGYAVMGVNAFVSGYCPNCKEKEV</sequence>
<dbReference type="EMBL" id="MPOG01000014">
    <property type="protein sequence ID" value="OOH94148.1"/>
    <property type="molecule type" value="Genomic_DNA"/>
</dbReference>
<reference evidence="2 3" key="1">
    <citation type="submission" date="2016-11" db="EMBL/GenBank/DDBJ databases">
        <title>Genome sequence and comparative genomic analysis of clinical strain Elizabethkingia meningoseptica 61421 PRCM.</title>
        <authorList>
            <person name="Wang M."/>
            <person name="Hu S."/>
            <person name="Cao L."/>
            <person name="Jiang T."/>
            <person name="Zhou Y."/>
            <person name="Ming D."/>
        </authorList>
    </citation>
    <scope>NUCLEOTIDE SEQUENCE [LARGE SCALE GENOMIC DNA]</scope>
    <source>
        <strain evidence="2 3">61421 PRCM</strain>
    </source>
</reference>
<dbReference type="GO" id="GO:1900376">
    <property type="term" value="P:regulation of secondary metabolite biosynthetic process"/>
    <property type="evidence" value="ECO:0007669"/>
    <property type="project" value="TreeGrafter"/>
</dbReference>
<dbReference type="GO" id="GO:0003700">
    <property type="term" value="F:DNA-binding transcription factor activity"/>
    <property type="evidence" value="ECO:0007669"/>
    <property type="project" value="InterPro"/>
</dbReference>
<dbReference type="GeneID" id="48542785"/>
<name>A0A1V3TXM0_ELIME</name>
<protein>
    <submittedName>
        <fullName evidence="2">Transcriptional regulator</fullName>
    </submittedName>
</protein>
<proteinExistence type="predicted"/>
<feature type="binding site" evidence="1">
    <location>
        <position position="85"/>
    </location>
    <ligand>
        <name>Zn(2+)</name>
        <dbReference type="ChEBI" id="CHEBI:29105"/>
    </ligand>
</feature>
<evidence type="ECO:0000313" key="3">
    <source>
        <dbReference type="Proteomes" id="UP000188947"/>
    </source>
</evidence>
<dbReference type="PANTHER" id="PTHR33202:SF7">
    <property type="entry name" value="FERRIC UPTAKE REGULATION PROTEIN"/>
    <property type="match status" value="1"/>
</dbReference>
<dbReference type="InterPro" id="IPR036388">
    <property type="entry name" value="WH-like_DNA-bd_sf"/>
</dbReference>
<comment type="cofactor">
    <cofactor evidence="1">
        <name>Zn(2+)</name>
        <dbReference type="ChEBI" id="CHEBI:29105"/>
    </cofactor>
    <text evidence="1">Binds 1 zinc ion per subunit.</text>
</comment>
<dbReference type="KEGG" id="emg:BBD33_09305"/>
<feature type="binding site" evidence="1">
    <location>
        <position position="82"/>
    </location>
    <ligand>
        <name>Zn(2+)</name>
        <dbReference type="ChEBI" id="CHEBI:29105"/>
    </ligand>
</feature>
<accession>A0A1V3TXM0</accession>
<gene>
    <name evidence="2" type="ORF">BMF97_12340</name>
</gene>